<evidence type="ECO:0000259" key="3">
    <source>
        <dbReference type="SMART" id="SM00460"/>
    </source>
</evidence>
<feature type="compositionally biased region" description="Polar residues" evidence="1">
    <location>
        <begin position="580"/>
        <end position="609"/>
    </location>
</feature>
<dbReference type="InterPro" id="IPR038765">
    <property type="entry name" value="Papain-like_cys_pep_sf"/>
</dbReference>
<reference evidence="4 5" key="1">
    <citation type="submission" date="2022-04" db="EMBL/GenBank/DDBJ databases">
        <title>Human microbiome associated bacterial genomes.</title>
        <authorList>
            <person name="Sandstrom S."/>
            <person name="Salamzade R."/>
            <person name="Kalan L.R."/>
        </authorList>
    </citation>
    <scope>NUCLEOTIDE SEQUENCE [LARGE SCALE GENOMIC DNA]</scope>
    <source>
        <strain evidence="5">p3-SID1799</strain>
    </source>
</reference>
<evidence type="ECO:0000256" key="1">
    <source>
        <dbReference type="SAM" id="MobiDB-lite"/>
    </source>
</evidence>
<dbReference type="PANTHER" id="PTHR42736:SF1">
    <property type="entry name" value="PROTEIN-GLUTAMINE GAMMA-GLUTAMYLTRANSFERASE"/>
    <property type="match status" value="1"/>
</dbReference>
<feature type="region of interest" description="Disordered" evidence="1">
    <location>
        <begin position="579"/>
        <end position="627"/>
    </location>
</feature>
<evidence type="ECO:0000256" key="2">
    <source>
        <dbReference type="SAM" id="Phobius"/>
    </source>
</evidence>
<dbReference type="InterPro" id="IPR002931">
    <property type="entry name" value="Transglutaminase-like"/>
</dbReference>
<feature type="transmembrane region" description="Helical" evidence="2">
    <location>
        <begin position="174"/>
        <end position="193"/>
    </location>
</feature>
<dbReference type="Pfam" id="PF01841">
    <property type="entry name" value="Transglut_core"/>
    <property type="match status" value="1"/>
</dbReference>
<feature type="transmembrane region" description="Helical" evidence="2">
    <location>
        <begin position="145"/>
        <end position="162"/>
    </location>
</feature>
<keyword evidence="2" id="KW-0472">Membrane</keyword>
<feature type="transmembrane region" description="Helical" evidence="2">
    <location>
        <begin position="30"/>
        <end position="48"/>
    </location>
</feature>
<feature type="region of interest" description="Disordered" evidence="1">
    <location>
        <begin position="819"/>
        <end position="838"/>
    </location>
</feature>
<organism evidence="4 5">
    <name type="scientific">Pseudoclavibacter albus</name>
    <dbReference type="NCBI Taxonomy" id="272241"/>
    <lineage>
        <taxon>Bacteria</taxon>
        <taxon>Bacillati</taxon>
        <taxon>Actinomycetota</taxon>
        <taxon>Actinomycetes</taxon>
        <taxon>Micrococcales</taxon>
        <taxon>Microbacteriaceae</taxon>
        <taxon>Pseudoclavibacter</taxon>
    </lineage>
</organism>
<keyword evidence="5" id="KW-1185">Reference proteome</keyword>
<dbReference type="SUPFAM" id="SSF54001">
    <property type="entry name" value="Cysteine proteinases"/>
    <property type="match status" value="1"/>
</dbReference>
<dbReference type="InterPro" id="IPR052901">
    <property type="entry name" value="Bact_TGase-like"/>
</dbReference>
<name>A0ABT2HU87_9MICO</name>
<feature type="transmembrane region" description="Helical" evidence="2">
    <location>
        <begin position="199"/>
        <end position="218"/>
    </location>
</feature>
<keyword evidence="2" id="KW-1133">Transmembrane helix</keyword>
<dbReference type="InterPro" id="IPR021878">
    <property type="entry name" value="TgpA_N"/>
</dbReference>
<accession>A0ABT2HU87</accession>
<evidence type="ECO:0000313" key="5">
    <source>
        <dbReference type="Proteomes" id="UP001525379"/>
    </source>
</evidence>
<feature type="transmembrane region" description="Helical" evidence="2">
    <location>
        <begin position="54"/>
        <end position="73"/>
    </location>
</feature>
<proteinExistence type="predicted"/>
<evidence type="ECO:0000313" key="4">
    <source>
        <dbReference type="EMBL" id="MCT2041879.1"/>
    </source>
</evidence>
<feature type="transmembrane region" description="Helical" evidence="2">
    <location>
        <begin position="632"/>
        <end position="660"/>
    </location>
</feature>
<dbReference type="PANTHER" id="PTHR42736">
    <property type="entry name" value="PROTEIN-GLUTAMINE GAMMA-GLUTAMYLTRANSFERASE"/>
    <property type="match status" value="1"/>
</dbReference>
<gene>
    <name evidence="4" type="ORF">M3D15_00755</name>
</gene>
<protein>
    <submittedName>
        <fullName evidence="4">DUF3488 and transglutaminase-like domain-containing protein</fullName>
    </submittedName>
</protein>
<dbReference type="RefSeq" id="WP_260103632.1">
    <property type="nucleotide sequence ID" value="NZ_JALXSQ010000002.1"/>
</dbReference>
<dbReference type="Proteomes" id="UP001525379">
    <property type="component" value="Unassembled WGS sequence"/>
</dbReference>
<feature type="domain" description="Transglutaminase-like" evidence="3">
    <location>
        <begin position="511"/>
        <end position="580"/>
    </location>
</feature>
<dbReference type="Pfam" id="PF11992">
    <property type="entry name" value="TgpA_N"/>
    <property type="match status" value="1"/>
</dbReference>
<feature type="transmembrane region" description="Helical" evidence="2">
    <location>
        <begin position="239"/>
        <end position="259"/>
    </location>
</feature>
<feature type="transmembrane region" description="Helical" evidence="2">
    <location>
        <begin position="85"/>
        <end position="107"/>
    </location>
</feature>
<dbReference type="SMART" id="SM00460">
    <property type="entry name" value="TGc"/>
    <property type="match status" value="1"/>
</dbReference>
<dbReference type="Gene3D" id="3.10.620.30">
    <property type="match status" value="1"/>
</dbReference>
<keyword evidence="2" id="KW-0812">Transmembrane</keyword>
<feature type="compositionally biased region" description="Low complexity" evidence="1">
    <location>
        <begin position="819"/>
        <end position="828"/>
    </location>
</feature>
<dbReference type="EMBL" id="JALXSQ010000002">
    <property type="protein sequence ID" value="MCT2041879.1"/>
    <property type="molecule type" value="Genomic_DNA"/>
</dbReference>
<comment type="caution">
    <text evidence="4">The sequence shown here is derived from an EMBL/GenBank/DDBJ whole genome shotgun (WGS) entry which is preliminary data.</text>
</comment>
<sequence length="838" mass="91385">MTSPQIIEAQGATAHTDTGRGVRRFTKAQWIDLGVLLALLVIALLGFYAPFGSWMFLLSAGGGLLIGGGAALFAYRFRLNVLNSVLVAIAGYFIFGTLFALTGQGFLAVLPTLQTLWALARGAVFSWRDSVTISTPIESPDYMGVMPYMAAIIACFISWLLALRWLPHHRSSSLRAAVAALPALVVLLATLLVGTPQPFFGLVRGILFAVLAIVWLGWRRGLDNVASAEARKGLERRRLTGTAILVGAAVAVTGILGFVTNPAIDGNRFVLREELTPPFDPYNYESPLAGFREYTKLLNDTTLFTVNGLQQGDKIRLAALDDYSGKKWQAPSPSDAGADSGAYSLVGRDVPRNDFITASQTRDIEVYINGYNDIWLPSIGSATSLDLTQGALAPRRSELRFNGKTGTGVLTGGLREGDSYRVSAQLQNVPLEGQLDNVPVADLELPEAEPAPAALVEAMQKFTAEETSPYLQLRAIEEAIKAQGYLSHGTASDQAPSRAGHGLDRMQELFDLTYMIGDQEQYASAMALMARELGYPSRVVVGFAPKSVTGASTEIRGSDVTAWVEVPFEGFGWVAFDPTPDQTDAPVNTSEQPQTKPRAQVRQPPQTEAQPDELITAADRPADDPQEDRGDWPLWAIVLVISLAVPIVLYCLPLLIFWLLRARRRRIRRSGSSDQQVAGAWDETIDRLAELGYAIPERETRPVVAKSLHPELVPVAHMADRAVFGGEELPETEAAAVWEESQRIIRQAGLDAKPWRRQLAKFRVNRRSGGIAGEIRRTREGRMTPERAELRNRVLRSRGADLPDYEAVARVEGVSPVAVPVQPGGVAPYEEPTGEERQ</sequence>